<protein>
    <submittedName>
        <fullName evidence="3">RNA polymerase sigma factor</fullName>
    </submittedName>
</protein>
<evidence type="ECO:0000256" key="1">
    <source>
        <dbReference type="SAM" id="Phobius"/>
    </source>
</evidence>
<dbReference type="PATRIC" id="fig|33935.3.peg.4397"/>
<proteinExistence type="predicted"/>
<evidence type="ECO:0000313" key="3">
    <source>
        <dbReference type="EMBL" id="KOY80285.1"/>
    </source>
</evidence>
<dbReference type="AlphaFoldDB" id="A0A0N0UW64"/>
<keyword evidence="1" id="KW-0812">Transmembrane</keyword>
<accession>A0A0N0UW64</accession>
<keyword evidence="1" id="KW-1133">Transmembrane helix</keyword>
<dbReference type="STRING" id="33935.ADM90_20780"/>
<evidence type="ECO:0000259" key="2">
    <source>
        <dbReference type="Pfam" id="PF13786"/>
    </source>
</evidence>
<name>A0A0N0UW64_9BACI</name>
<feature type="transmembrane region" description="Helical" evidence="1">
    <location>
        <begin position="54"/>
        <end position="73"/>
    </location>
</feature>
<reference evidence="3 4" key="1">
    <citation type="submission" date="2015-07" db="EMBL/GenBank/DDBJ databases">
        <title>Genome sequencing project for genomic taxonomy and phylogenomics of Bacillus-like bacteria.</title>
        <authorList>
            <person name="Liu B."/>
            <person name="Wang J."/>
            <person name="Zhu Y."/>
            <person name="Liu G."/>
            <person name="Chen Q."/>
            <person name="Chen Z."/>
            <person name="Che J."/>
            <person name="Ge C."/>
            <person name="Shi H."/>
            <person name="Pan Z."/>
            <person name="Liu X."/>
        </authorList>
    </citation>
    <scope>NUCLEOTIDE SEQUENCE [LARGE SCALE GENOMIC DNA]</scope>
    <source>
        <strain evidence="3 4">DSM 54</strain>
    </source>
</reference>
<dbReference type="RefSeq" id="WP_053996787.1">
    <property type="nucleotide sequence ID" value="NZ_CP065643.1"/>
</dbReference>
<comment type="caution">
    <text evidence="3">The sequence shown here is derived from an EMBL/GenBank/DDBJ whole genome shotgun (WGS) entry which is preliminary data.</text>
</comment>
<feature type="domain" description="DUF4179" evidence="2">
    <location>
        <begin position="49"/>
        <end position="129"/>
    </location>
</feature>
<gene>
    <name evidence="3" type="ORF">ADM90_20780</name>
</gene>
<keyword evidence="1" id="KW-0472">Membrane</keyword>
<organism evidence="3 4">
    <name type="scientific">Lysinibacillus macroides</name>
    <dbReference type="NCBI Taxonomy" id="33935"/>
    <lineage>
        <taxon>Bacteria</taxon>
        <taxon>Bacillati</taxon>
        <taxon>Bacillota</taxon>
        <taxon>Bacilli</taxon>
        <taxon>Bacillales</taxon>
        <taxon>Bacillaceae</taxon>
        <taxon>Lysinibacillus</taxon>
    </lineage>
</organism>
<dbReference type="OrthoDB" id="2770170at2"/>
<dbReference type="Pfam" id="PF13786">
    <property type="entry name" value="DUF4179"/>
    <property type="match status" value="1"/>
</dbReference>
<dbReference type="Gene3D" id="2.60.40.1630">
    <property type="entry name" value="bacillus anthracis domain"/>
    <property type="match status" value="1"/>
</dbReference>
<sequence>MERIEKKLKNELKNADKMAYPDFDKMWSSIQQDELKITETERLVLPPPRKRKKYALVAGLAIALMATPVYAALNYDWSDILSYREGIQTALEQGLGQKIEQSITKQDITLTVHTAFIDDNRTILLYTLKPSASWKGDHIGFDRIGLKDEDGNFIEGDYVHQWNKELGVFQGYFETSWVAQEKVADTQLTIENIYFIGDGKQSIDYDPTNNETQVFPIHKDGIDHVTLQAFEQGEGRVVLQSAVTFSDADTKNKWVRIIAMDPMNKPIQEAESPVFGTPEDTGAYINQQVFTADSIRAKDASFELSYMHNLGVIKDTWRIDMKLSKKQLKNSSSRDVLNIPLENVPGGTKVREMRVTPTQIRLLLTSEEKYTHIPYTKYQLAIGEKLLDGGRWEVENNPYQTELRFEVAGLSMDTLASEPITLIAKRRVDVVDGDDQPIHLTNISAKPQSKTSTIGGYPITWTYYTKNNNLYVESSSPDAEFGGVTQTYYLHQKKRNYGTPLIISLLGDDNNMQIDEYENFKDKELDIYIWKYTTNDPNAEQHVPLTIGK</sequence>
<evidence type="ECO:0000313" key="4">
    <source>
        <dbReference type="Proteomes" id="UP000037977"/>
    </source>
</evidence>
<dbReference type="Proteomes" id="UP000037977">
    <property type="component" value="Unassembled WGS sequence"/>
</dbReference>
<dbReference type="InterPro" id="IPR025436">
    <property type="entry name" value="DUF4179"/>
</dbReference>
<dbReference type="EMBL" id="LGCI01000011">
    <property type="protein sequence ID" value="KOY80285.1"/>
    <property type="molecule type" value="Genomic_DNA"/>
</dbReference>
<keyword evidence="4" id="KW-1185">Reference proteome</keyword>